<accession>A0A0E9XU48</accession>
<dbReference type="AlphaFoldDB" id="A0A0E9XU48"/>
<dbReference type="EMBL" id="GBXM01002373">
    <property type="protein sequence ID" value="JAI06205.1"/>
    <property type="molecule type" value="Transcribed_RNA"/>
</dbReference>
<protein>
    <submittedName>
        <fullName evidence="1">Uncharacterized protein</fullName>
    </submittedName>
</protein>
<reference evidence="1" key="2">
    <citation type="journal article" date="2015" name="Fish Shellfish Immunol.">
        <title>Early steps in the European eel (Anguilla anguilla)-Vibrio vulnificus interaction in the gills: Role of the RtxA13 toxin.</title>
        <authorList>
            <person name="Callol A."/>
            <person name="Pajuelo D."/>
            <person name="Ebbesson L."/>
            <person name="Teles M."/>
            <person name="MacKenzie S."/>
            <person name="Amaro C."/>
        </authorList>
    </citation>
    <scope>NUCLEOTIDE SEQUENCE</scope>
</reference>
<evidence type="ECO:0000313" key="1">
    <source>
        <dbReference type="EMBL" id="JAI06205.1"/>
    </source>
</evidence>
<name>A0A0E9XU48_ANGAN</name>
<organism evidence="1">
    <name type="scientific">Anguilla anguilla</name>
    <name type="common">European freshwater eel</name>
    <name type="synonym">Muraena anguilla</name>
    <dbReference type="NCBI Taxonomy" id="7936"/>
    <lineage>
        <taxon>Eukaryota</taxon>
        <taxon>Metazoa</taxon>
        <taxon>Chordata</taxon>
        <taxon>Craniata</taxon>
        <taxon>Vertebrata</taxon>
        <taxon>Euteleostomi</taxon>
        <taxon>Actinopterygii</taxon>
        <taxon>Neopterygii</taxon>
        <taxon>Teleostei</taxon>
        <taxon>Anguilliformes</taxon>
        <taxon>Anguillidae</taxon>
        <taxon>Anguilla</taxon>
    </lineage>
</organism>
<sequence length="53" mass="5811">MALLLGGQQGKLAHHMIGQLCITGCVSIFKGRASECGFALSQFNFTIHRQGFW</sequence>
<reference evidence="1" key="1">
    <citation type="submission" date="2014-11" db="EMBL/GenBank/DDBJ databases">
        <authorList>
            <person name="Amaro Gonzalez C."/>
        </authorList>
    </citation>
    <scope>NUCLEOTIDE SEQUENCE</scope>
</reference>
<proteinExistence type="predicted"/>